<dbReference type="AlphaFoldDB" id="A0A0P0P3B3"/>
<protein>
    <submittedName>
        <fullName evidence="2">ATPase</fullName>
    </submittedName>
</protein>
<name>A0A0P0P3B3_9CAUL</name>
<reference evidence="2 3" key="1">
    <citation type="submission" date="2015-10" db="EMBL/GenBank/DDBJ databases">
        <title>Conservation of the essential genome among Caulobacter and Brevundimonas species.</title>
        <authorList>
            <person name="Scott D."/>
            <person name="Ely B."/>
        </authorList>
    </citation>
    <scope>NUCLEOTIDE SEQUENCE [LARGE SCALE GENOMIC DNA]</scope>
    <source>
        <strain evidence="2 3">CB4</strain>
    </source>
</reference>
<dbReference type="KEGG" id="chq:AQ619_17695"/>
<evidence type="ECO:0000313" key="2">
    <source>
        <dbReference type="EMBL" id="ALL15046.1"/>
    </source>
</evidence>
<feature type="chain" id="PRO_5006052740" evidence="1">
    <location>
        <begin position="20"/>
        <end position="175"/>
    </location>
</feature>
<dbReference type="SUPFAM" id="SSF55961">
    <property type="entry name" value="Bet v1-like"/>
    <property type="match status" value="1"/>
</dbReference>
<sequence>MKLWIAIVALALSGTAARAEVTDATPGGFQVRHEVEIAAPAARVWGVLVQPASWWDGRHTWSGSAANLSLAAASGGCFCEKLPGGGSVLHLSTVNAAPNQKLVLFGALGPLQSSGASGHLGFLLTEAEGKTRLTVTYDVGGYMKGGLDRIAAPVDGVIGQQVARLKRQVESGKPD</sequence>
<evidence type="ECO:0000313" key="3">
    <source>
        <dbReference type="Proteomes" id="UP000056905"/>
    </source>
</evidence>
<dbReference type="Proteomes" id="UP000056905">
    <property type="component" value="Chromosome"/>
</dbReference>
<dbReference type="Pfam" id="PF10604">
    <property type="entry name" value="Polyketide_cyc2"/>
    <property type="match status" value="1"/>
</dbReference>
<dbReference type="Gene3D" id="3.30.530.20">
    <property type="match status" value="1"/>
</dbReference>
<dbReference type="InterPro" id="IPR019587">
    <property type="entry name" value="Polyketide_cyclase/dehydratase"/>
</dbReference>
<evidence type="ECO:0000256" key="1">
    <source>
        <dbReference type="SAM" id="SignalP"/>
    </source>
</evidence>
<dbReference type="RefSeq" id="WP_062150823.1">
    <property type="nucleotide sequence ID" value="NZ_CP013002.1"/>
</dbReference>
<gene>
    <name evidence="2" type="ORF">AQ619_17695</name>
</gene>
<keyword evidence="3" id="KW-1185">Reference proteome</keyword>
<dbReference type="InterPro" id="IPR023393">
    <property type="entry name" value="START-like_dom_sf"/>
</dbReference>
<dbReference type="STRING" id="69395.AQ619_17695"/>
<accession>A0A0P0P3B3</accession>
<proteinExistence type="predicted"/>
<dbReference type="EMBL" id="CP013002">
    <property type="protein sequence ID" value="ALL15046.1"/>
    <property type="molecule type" value="Genomic_DNA"/>
</dbReference>
<keyword evidence="1" id="KW-0732">Signal</keyword>
<feature type="signal peptide" evidence="1">
    <location>
        <begin position="1"/>
        <end position="19"/>
    </location>
</feature>
<dbReference type="OrthoDB" id="5735475at2"/>
<organism evidence="2 3">
    <name type="scientific">Caulobacter henricii</name>
    <dbReference type="NCBI Taxonomy" id="69395"/>
    <lineage>
        <taxon>Bacteria</taxon>
        <taxon>Pseudomonadati</taxon>
        <taxon>Pseudomonadota</taxon>
        <taxon>Alphaproteobacteria</taxon>
        <taxon>Caulobacterales</taxon>
        <taxon>Caulobacteraceae</taxon>
        <taxon>Caulobacter</taxon>
    </lineage>
</organism>